<protein>
    <submittedName>
        <fullName evidence="1">DUF3224 domain-containing protein</fullName>
    </submittedName>
</protein>
<proteinExistence type="predicted"/>
<dbReference type="AlphaFoldDB" id="A0A934NP58"/>
<dbReference type="Proteomes" id="UP000655868">
    <property type="component" value="Unassembled WGS sequence"/>
</dbReference>
<organism evidence="1 2">
    <name type="scientific">Antrihabitans stalagmiti</name>
    <dbReference type="NCBI Taxonomy" id="2799499"/>
    <lineage>
        <taxon>Bacteria</taxon>
        <taxon>Bacillati</taxon>
        <taxon>Actinomycetota</taxon>
        <taxon>Actinomycetes</taxon>
        <taxon>Mycobacteriales</taxon>
        <taxon>Nocardiaceae</taxon>
        <taxon>Antrihabitans</taxon>
    </lineage>
</organism>
<keyword evidence="2" id="KW-1185">Reference proteome</keyword>
<dbReference type="Pfam" id="PF11528">
    <property type="entry name" value="DUF3224"/>
    <property type="match status" value="1"/>
</dbReference>
<sequence length="130" mass="13313">MPNDTITAHFDVTGWVPTMLREPLGATTFDRVVVTKTFTGAVSGESTAELLTAANEVGASYVANEVFTGTIGGRTGSIVIAHGGVVAGTASESFGAIVPGSGTADLAGCTGRVRYNRDAEGVHTVDFDFD</sequence>
<name>A0A934NP58_9NOCA</name>
<evidence type="ECO:0000313" key="1">
    <source>
        <dbReference type="EMBL" id="MBJ8338740.1"/>
    </source>
</evidence>
<dbReference type="EMBL" id="JAEMNV010000002">
    <property type="protein sequence ID" value="MBJ8338740.1"/>
    <property type="molecule type" value="Genomic_DNA"/>
</dbReference>
<comment type="caution">
    <text evidence="1">The sequence shown here is derived from an EMBL/GenBank/DDBJ whole genome shotgun (WGS) entry which is preliminary data.</text>
</comment>
<dbReference type="InterPro" id="IPR023159">
    <property type="entry name" value="SO1590-like_sf"/>
</dbReference>
<reference evidence="1" key="1">
    <citation type="submission" date="2020-12" db="EMBL/GenBank/DDBJ databases">
        <title>Antrihabitans popcorni sp. nov. and Antrihabitans auranticaus sp. nov., isolated from a larva cave.</title>
        <authorList>
            <person name="Lee S.D."/>
            <person name="Kim I.S."/>
        </authorList>
    </citation>
    <scope>NUCLEOTIDE SEQUENCE</scope>
    <source>
        <strain evidence="1">YC3-6</strain>
    </source>
</reference>
<dbReference type="SUPFAM" id="SSF159238">
    <property type="entry name" value="SO1590-like"/>
    <property type="match status" value="1"/>
</dbReference>
<dbReference type="RefSeq" id="WP_199703392.1">
    <property type="nucleotide sequence ID" value="NZ_JAEMNV010000002.1"/>
</dbReference>
<dbReference type="Gene3D" id="2.40.350.10">
    <property type="entry name" value="SO1590-like"/>
    <property type="match status" value="1"/>
</dbReference>
<dbReference type="InterPro" id="IPR021607">
    <property type="entry name" value="DUF3224"/>
</dbReference>
<evidence type="ECO:0000313" key="2">
    <source>
        <dbReference type="Proteomes" id="UP000655868"/>
    </source>
</evidence>
<gene>
    <name evidence="1" type="ORF">JGU71_07565</name>
</gene>
<accession>A0A934NP58</accession>